<evidence type="ECO:0000313" key="3">
    <source>
        <dbReference type="Proteomes" id="UP000293360"/>
    </source>
</evidence>
<feature type="compositionally biased region" description="Gly residues" evidence="1">
    <location>
        <begin position="118"/>
        <end position="133"/>
    </location>
</feature>
<feature type="region of interest" description="Disordered" evidence="1">
    <location>
        <begin position="1"/>
        <end position="74"/>
    </location>
</feature>
<sequence>MYLATSRSHKHKPPTTPTQALARRDRKEGITQDPRTTDDARMASTSGNDNIDDDDDAQQQQQPPSATESGLRNLKYMEHAAVRLEADAERTNDIVVAEGMGRPARDGGATVAGHAGRRGAGAAPGGPGGCGGG</sequence>
<keyword evidence="3" id="KW-1185">Reference proteome</keyword>
<dbReference type="AlphaFoldDB" id="A0A4Q4SVG6"/>
<comment type="caution">
    <text evidence="2">The sequence shown here is derived from an EMBL/GenBank/DDBJ whole genome shotgun (WGS) entry which is preliminary data.</text>
</comment>
<name>A0A4Q4SVG6_9PEZI</name>
<dbReference type="OrthoDB" id="4765966at2759"/>
<protein>
    <submittedName>
        <fullName evidence="2">Uncharacterized protein</fullName>
    </submittedName>
</protein>
<reference evidence="2 3" key="1">
    <citation type="submission" date="2018-06" db="EMBL/GenBank/DDBJ databases">
        <title>Complete Genomes of Monosporascus.</title>
        <authorList>
            <person name="Robinson A.J."/>
            <person name="Natvig D.O."/>
        </authorList>
    </citation>
    <scope>NUCLEOTIDE SEQUENCE [LARGE SCALE GENOMIC DNA]</scope>
    <source>
        <strain evidence="2 3">CBS 110550</strain>
    </source>
</reference>
<organism evidence="2 3">
    <name type="scientific">Monosporascus ibericus</name>
    <dbReference type="NCBI Taxonomy" id="155417"/>
    <lineage>
        <taxon>Eukaryota</taxon>
        <taxon>Fungi</taxon>
        <taxon>Dikarya</taxon>
        <taxon>Ascomycota</taxon>
        <taxon>Pezizomycotina</taxon>
        <taxon>Sordariomycetes</taxon>
        <taxon>Xylariomycetidae</taxon>
        <taxon>Xylariales</taxon>
        <taxon>Xylariales incertae sedis</taxon>
        <taxon>Monosporascus</taxon>
    </lineage>
</organism>
<gene>
    <name evidence="2" type="ORF">DL764_009270</name>
</gene>
<evidence type="ECO:0000313" key="2">
    <source>
        <dbReference type="EMBL" id="RYO84839.1"/>
    </source>
</evidence>
<proteinExistence type="predicted"/>
<dbReference type="EMBL" id="QJNU01000838">
    <property type="protein sequence ID" value="RYO84839.1"/>
    <property type="molecule type" value="Genomic_DNA"/>
</dbReference>
<accession>A0A4Q4SVG6</accession>
<dbReference type="Proteomes" id="UP000293360">
    <property type="component" value="Unassembled WGS sequence"/>
</dbReference>
<feature type="region of interest" description="Disordered" evidence="1">
    <location>
        <begin position="98"/>
        <end position="133"/>
    </location>
</feature>
<feature type="compositionally biased region" description="Basic and acidic residues" evidence="1">
    <location>
        <begin position="22"/>
        <end position="41"/>
    </location>
</feature>
<evidence type="ECO:0000256" key="1">
    <source>
        <dbReference type="SAM" id="MobiDB-lite"/>
    </source>
</evidence>